<keyword evidence="1" id="KW-1133">Transmembrane helix</keyword>
<dbReference type="EMBL" id="JAUJEA010000001">
    <property type="protein sequence ID" value="MDN5200545.1"/>
    <property type="molecule type" value="Genomic_DNA"/>
</dbReference>
<dbReference type="Proteomes" id="UP001172082">
    <property type="component" value="Unassembled WGS sequence"/>
</dbReference>
<gene>
    <name evidence="2" type="ORF">QQ008_04210</name>
</gene>
<keyword evidence="3" id="KW-1185">Reference proteome</keyword>
<keyword evidence="1" id="KW-0812">Transmembrane</keyword>
<evidence type="ECO:0000256" key="1">
    <source>
        <dbReference type="SAM" id="Phobius"/>
    </source>
</evidence>
<dbReference type="RefSeq" id="WP_346750568.1">
    <property type="nucleotide sequence ID" value="NZ_JAUJEA010000001.1"/>
</dbReference>
<name>A0ABT8KII7_9BACT</name>
<reference evidence="2" key="1">
    <citation type="submission" date="2023-06" db="EMBL/GenBank/DDBJ databases">
        <title>Genomic of Parafulvivirga corallium.</title>
        <authorList>
            <person name="Wang G."/>
        </authorList>
    </citation>
    <scope>NUCLEOTIDE SEQUENCE</scope>
    <source>
        <strain evidence="2">BMA10</strain>
    </source>
</reference>
<keyword evidence="1" id="KW-0472">Membrane</keyword>
<evidence type="ECO:0000313" key="3">
    <source>
        <dbReference type="Proteomes" id="UP001172082"/>
    </source>
</evidence>
<feature type="transmembrane region" description="Helical" evidence="1">
    <location>
        <begin position="643"/>
        <end position="665"/>
    </location>
</feature>
<evidence type="ECO:0000313" key="2">
    <source>
        <dbReference type="EMBL" id="MDN5200545.1"/>
    </source>
</evidence>
<protein>
    <recommendedName>
        <fullName evidence="4">Membrane-associated oxidoreductase</fullName>
    </recommendedName>
</protein>
<feature type="transmembrane region" description="Helical" evidence="1">
    <location>
        <begin position="737"/>
        <end position="761"/>
    </location>
</feature>
<proteinExistence type="predicted"/>
<organism evidence="2 3">
    <name type="scientific">Splendidivirga corallicola</name>
    <dbReference type="NCBI Taxonomy" id="3051826"/>
    <lineage>
        <taxon>Bacteria</taxon>
        <taxon>Pseudomonadati</taxon>
        <taxon>Bacteroidota</taxon>
        <taxon>Cytophagia</taxon>
        <taxon>Cytophagales</taxon>
        <taxon>Splendidivirgaceae</taxon>
        <taxon>Splendidivirga</taxon>
    </lineage>
</organism>
<evidence type="ECO:0008006" key="4">
    <source>
        <dbReference type="Google" id="ProtNLM"/>
    </source>
</evidence>
<comment type="caution">
    <text evidence="2">The sequence shown here is derived from an EMBL/GenBank/DDBJ whole genome shotgun (WGS) entry which is preliminary data.</text>
</comment>
<accession>A0ABT8KII7</accession>
<sequence length="764" mass="83252">MEPKSNPSTELLNLAKNHFGKLTANGKRLFEAATKGEVIDFGGDPKSMKKDDKVEDYTLQAEYISWLCTDKAASAYLAFSGLKIKGAKIVDSLNFDFVTIHVPLYFEYCLFTNHLLLQQAKLKGLYLTGSHLSYIDATRVNIEGDLSINWDAVVETGASFYAAKIQGNMDCSNASFSNKGGNALNAEGAVIGGNVFLGNGFKAEGVVRFYGAKINGAFSGNGGHFLNKDKSAINAEASKIGGGVFLNGNFRAEGDVRLYGVTIDGVLDCSQGSFINPSGYAINASAITVKSDVFLTNIKSEGEIGLYGASIGSTLDCTNAELLNKDGKALELEGAKVSGYIFFSKGFKAEGAIRMYGTNVGRGVDCGNGEFSNDHGESLNMERANINGYVLLRDGFKATGCVRLYRATIGSTLDCSGGQFSGKNTTALEATGSTIRGDVFFREGFKADGGVVLYGSNIDGTIDCTKGEFIKEYGNAFDMEGAKVNGDVFLNFKITGNIRINSASIQNYFVYRGVEATSETILDLRSCKIGTLWDEERSWPDVGKLYLDGFTYGSIDSNSPLDHKSRLKWIRLQKTEPFSPQPYEQLATVLQESGHENAARQVLIAKQHDLRKFGDLTLLNKFVNLLLGLLVSHGYKPHRAFRLMIVWIIIGAFVFDAGYSLKLIYPSDASSDELKDPSVALIVAEEYPVFNSFVYSIDAFVPIVNLHQLNYWLPDANKGSEINILGANLKKGSLLRIYLWFHIAFGWIFTSFWVAGLTGLVKKG</sequence>